<evidence type="ECO:0000313" key="3">
    <source>
        <dbReference type="Proteomes" id="UP000235005"/>
    </source>
</evidence>
<comment type="caution">
    <text evidence="2">The sequence shown here is derived from an EMBL/GenBank/DDBJ whole genome shotgun (WGS) entry which is preliminary data.</text>
</comment>
<keyword evidence="3" id="KW-1185">Reference proteome</keyword>
<reference evidence="2 3" key="1">
    <citation type="submission" date="2018-01" db="EMBL/GenBank/DDBJ databases">
        <title>The draft genome sequence of Halioglobus lutimaris HF004.</title>
        <authorList>
            <person name="Du Z.-J."/>
            <person name="Shi M.-J."/>
        </authorList>
    </citation>
    <scope>NUCLEOTIDE SEQUENCE [LARGE SCALE GENOMIC DNA]</scope>
    <source>
        <strain evidence="2 3">HF004</strain>
    </source>
</reference>
<dbReference type="GO" id="GO:0016887">
    <property type="term" value="F:ATP hydrolysis activity"/>
    <property type="evidence" value="ECO:0007669"/>
    <property type="project" value="InterPro"/>
</dbReference>
<dbReference type="InterPro" id="IPR052934">
    <property type="entry name" value="Methyl-DNA_Rec/Restrict_Enz"/>
</dbReference>
<dbReference type="GO" id="GO:0005524">
    <property type="term" value="F:ATP binding"/>
    <property type="evidence" value="ECO:0007669"/>
    <property type="project" value="InterPro"/>
</dbReference>
<dbReference type="OrthoDB" id="9781481at2"/>
<dbReference type="Gene3D" id="3.40.50.300">
    <property type="entry name" value="P-loop containing nucleotide triphosphate hydrolases"/>
    <property type="match status" value="1"/>
</dbReference>
<dbReference type="PANTHER" id="PTHR37291">
    <property type="entry name" value="5-METHYLCYTOSINE-SPECIFIC RESTRICTION ENZYME B"/>
    <property type="match status" value="1"/>
</dbReference>
<dbReference type="AlphaFoldDB" id="A0A2N5WXF3"/>
<dbReference type="InterPro" id="IPR011704">
    <property type="entry name" value="ATPase_dyneun-rel_AAA"/>
</dbReference>
<evidence type="ECO:0000259" key="1">
    <source>
        <dbReference type="Pfam" id="PF07728"/>
    </source>
</evidence>
<dbReference type="InterPro" id="IPR027417">
    <property type="entry name" value="P-loop_NTPase"/>
</dbReference>
<sequence>MGTERFKDFVRDPIVDERFGGGNFEAWELFSRAGVSKKDAANALHIIFNALGRGIDEARRVLNTYTTLAYRLSDGALTSDALNNPNYYSEENIFGGLYARPPRITSPESSKIVAALRSDWGAYVGNDLGVDIDKVIDLMNGESNVLVIELTSGAVDNGYIPIPSDQEIFDSAYLGGAKQSDVGREFNLLLPNGESVRTDIRSPSGKGGRIRARFYQLFSELALKPGDTAKIVKLESPGEYSLGFGSVSPVERERNSIEEPTVYLNQILYGPPGTGKTYSTVEKTLEILDPEFLSENRSDRSALRARFERLSSSGQVEFVTFHQSFSYEDFVEGLKASTEDGRIQYTVEDGVFKRLCMPAVRSLDSSSLEAGIQLSGGRYEIRFVGNELVRIFVARTGSIVSFDKSLLEELAASVARGEITTDDIKEKRVFEKTDSKLEKFIVNGYPGILYELVERMISGDSTGPDDVTVPNGRRVLIIDEINRGNIASIFGELITLIEPSKRAGAAESTEVTLPYSKQKFSVPADLYIIGTMNTADRSLVHVDTALRRRFTFIETPPDLSLLADITVEGIDIGRLLGTINDRIELIYDREHRIGHSYFLPLASEPTIERLAEIMGDQVIPLLEEYFFDDWERIQQVLSKSGTELSSFVEPKFDEADVSRILGNSSAQVGTVYQKSSRSLLDPSAYIGIYASQV</sequence>
<dbReference type="EMBL" id="PKUS01000042">
    <property type="protein sequence ID" value="PLW66924.1"/>
    <property type="molecule type" value="Genomic_DNA"/>
</dbReference>
<accession>A0A2N5WXF3</accession>
<gene>
    <name evidence="2" type="ORF">C0039_19460</name>
</gene>
<name>A0A2N5WXF3_9GAMM</name>
<feature type="domain" description="ATPase dynein-related AAA" evidence="1">
    <location>
        <begin position="473"/>
        <end position="550"/>
    </location>
</feature>
<dbReference type="SUPFAM" id="SSF52540">
    <property type="entry name" value="P-loop containing nucleoside triphosphate hydrolases"/>
    <property type="match status" value="1"/>
</dbReference>
<dbReference type="PANTHER" id="PTHR37291:SF1">
    <property type="entry name" value="TYPE IV METHYL-DIRECTED RESTRICTION ENZYME ECOKMCRB SUBUNIT"/>
    <property type="match status" value="1"/>
</dbReference>
<protein>
    <recommendedName>
        <fullName evidence="1">ATPase dynein-related AAA domain-containing protein</fullName>
    </recommendedName>
</protein>
<proteinExistence type="predicted"/>
<organism evidence="2 3">
    <name type="scientific">Pseudohalioglobus lutimaris</name>
    <dbReference type="NCBI Taxonomy" id="1737061"/>
    <lineage>
        <taxon>Bacteria</taxon>
        <taxon>Pseudomonadati</taxon>
        <taxon>Pseudomonadota</taxon>
        <taxon>Gammaproteobacteria</taxon>
        <taxon>Cellvibrionales</taxon>
        <taxon>Halieaceae</taxon>
        <taxon>Pseudohalioglobus</taxon>
    </lineage>
</organism>
<dbReference type="Proteomes" id="UP000235005">
    <property type="component" value="Unassembled WGS sequence"/>
</dbReference>
<evidence type="ECO:0000313" key="2">
    <source>
        <dbReference type="EMBL" id="PLW66924.1"/>
    </source>
</evidence>
<dbReference type="Pfam" id="PF07728">
    <property type="entry name" value="AAA_5"/>
    <property type="match status" value="1"/>
</dbReference>